<dbReference type="GO" id="GO:0005694">
    <property type="term" value="C:chromosome"/>
    <property type="evidence" value="ECO:0007669"/>
    <property type="project" value="UniProtKB-SubCell"/>
</dbReference>
<feature type="compositionally biased region" description="Basic and acidic residues" evidence="2">
    <location>
        <begin position="621"/>
        <end position="635"/>
    </location>
</feature>
<dbReference type="AlphaFoldDB" id="A0A813MV85"/>
<feature type="compositionally biased region" description="Polar residues" evidence="2">
    <location>
        <begin position="555"/>
        <end position="565"/>
    </location>
</feature>
<dbReference type="Pfam" id="PF00013">
    <property type="entry name" value="KH_1"/>
    <property type="match status" value="1"/>
</dbReference>
<reference evidence="4" key="1">
    <citation type="submission" date="2021-02" db="EMBL/GenBank/DDBJ databases">
        <authorList>
            <person name="Nowell W R."/>
        </authorList>
    </citation>
    <scope>NUCLEOTIDE SEQUENCE</scope>
    <source>
        <strain evidence="4">Ploen Becks lab</strain>
    </source>
</reference>
<keyword evidence="1" id="KW-0694">RNA-binding</keyword>
<dbReference type="PANTHER" id="PTHR13350">
    <property type="entry name" value="INTEGRATOR COMPLEX SUBUNIT 8"/>
    <property type="match status" value="1"/>
</dbReference>
<organism evidence="4 5">
    <name type="scientific">Brachionus calyciflorus</name>
    <dbReference type="NCBI Taxonomy" id="104777"/>
    <lineage>
        <taxon>Eukaryota</taxon>
        <taxon>Metazoa</taxon>
        <taxon>Spiralia</taxon>
        <taxon>Gnathifera</taxon>
        <taxon>Rotifera</taxon>
        <taxon>Eurotatoria</taxon>
        <taxon>Monogononta</taxon>
        <taxon>Pseudotrocha</taxon>
        <taxon>Ploima</taxon>
        <taxon>Brachionidae</taxon>
        <taxon>Brachionus</taxon>
    </lineage>
</organism>
<dbReference type="SMART" id="SM00322">
    <property type="entry name" value="KH"/>
    <property type="match status" value="1"/>
</dbReference>
<name>A0A813MV85_9BILA</name>
<evidence type="ECO:0000313" key="5">
    <source>
        <dbReference type="Proteomes" id="UP000663879"/>
    </source>
</evidence>
<feature type="compositionally biased region" description="Low complexity" evidence="2">
    <location>
        <begin position="566"/>
        <end position="576"/>
    </location>
</feature>
<evidence type="ECO:0000256" key="1">
    <source>
        <dbReference type="PROSITE-ProRule" id="PRU00117"/>
    </source>
</evidence>
<dbReference type="Proteomes" id="UP000663879">
    <property type="component" value="Unassembled WGS sequence"/>
</dbReference>
<sequence length="1105" mass="128673">MNNLKYKNLIDESIDQINQFEIGMKRIRKTKLDQNEEETNNLFDSISSFILELLQESKLVNDDEHKGSLLKILAIKAVCLIDWNLNELEKEIPFVELNDMMEYLVFLTNLQQDNQKAKTYKLKKLTNIDLIKLNREQIFVLQFYLRWSLRLKLSSKNHYFGKNKGKKINLTNTKETINHLELFLKYLNSNDLFKPVSSCFLIRNDKSKKDIYCFDINWNNMVKFDKDEIRNIINYDLGMYFFQQEEYEEAFYYFQSVKDYKNKILNEEKKLNELNSYANELESYLIACKSMLNIDLEEESCTTTIISSKAHSINLNEDDINTKQVITKMVLIENCIKNNLKNVFTKIPEESFLVLIQNMYHKNIDEDLKKKFQEFMELIMEAKGKDFEVEEDEGDDVDRQFDDEDDDDDDDDEYDEEDEDEENYDDEDDEEYYAGEDYHHESCCPNHANKHTKESNNKRLDFCQPILIEETYKTSSQRKKEKRKLKKKLKKLQKEENTTISTTSSNTTTTTTSTINVNEIINENNKDLKLIRKKLNKEARERAEKELEKQLQKIINTSKQSKTSVQPQSQPKNQSKSNKKKNKSKNKKKNNQPAQQQKTLETNIEEKENYKSDIANTNEEENLRVEQELKPKTFGDLDDFYEPDLPKKLNDLDDFEPIPDTKPSKLNSLDDFTIKTNKTEKLNDLDDFYEESKKYNHTQKLVISEDKFSRVIGPKNSNLDLIEKITNAKLEIENRTLIINGDSMEIVEFALELIHTLLNDPQADLLHLLPIEQTKPIETKPVEKVKPKFVQKINKPVQTTQVTQIPVTKLKTSQVIQTKPRNFAEAVAKKPVNSLPIKTSAPQMINNTTQTISQPILAINNTNRPISVVPPLKNEKLEEKPQDFKTEKNQINHTDAIPSINLINSQSLGSLSLSTSSSSSSEQKQESVFDAFTQLWSLNDNDLLDRLSPFLSMSSTNIDKINTSTNTTTNITTSKPIGYERNGKLQQTNNSTEKQFALINPIINQQNVIKKNAEPIQRPNSNNFSTSLPANQWLNYNNFHQQQQDPFMNQNYMYHNNYGFNSFTINPNNNNNNGFSNVQIAPQIQPNVILQSAVGSLFPQQHYRY</sequence>
<dbReference type="GO" id="GO:0032039">
    <property type="term" value="C:integrator complex"/>
    <property type="evidence" value="ECO:0007669"/>
    <property type="project" value="TreeGrafter"/>
</dbReference>
<dbReference type="EMBL" id="CAJNOC010000199">
    <property type="protein sequence ID" value="CAF0726097.1"/>
    <property type="molecule type" value="Genomic_DNA"/>
</dbReference>
<dbReference type="PANTHER" id="PTHR13350:SF1">
    <property type="entry name" value="INTEGRATOR COMPLEX SUBUNIT 8"/>
    <property type="match status" value="1"/>
</dbReference>
<feature type="compositionally biased region" description="Basic residues" evidence="2">
    <location>
        <begin position="577"/>
        <end position="590"/>
    </location>
</feature>
<evidence type="ECO:0000313" key="4">
    <source>
        <dbReference type="EMBL" id="CAF0726097.1"/>
    </source>
</evidence>
<feature type="compositionally biased region" description="Basic residues" evidence="2">
    <location>
        <begin position="476"/>
        <end position="491"/>
    </location>
</feature>
<gene>
    <name evidence="4" type="ORF">OXX778_LOCUS2522</name>
</gene>
<dbReference type="PROSITE" id="PS50084">
    <property type="entry name" value="KH_TYPE_1"/>
    <property type="match status" value="1"/>
</dbReference>
<evidence type="ECO:0000256" key="2">
    <source>
        <dbReference type="SAM" id="MobiDB-lite"/>
    </source>
</evidence>
<feature type="domain" description="K Homology" evidence="3">
    <location>
        <begin position="695"/>
        <end position="759"/>
    </location>
</feature>
<feature type="region of interest" description="Disordered" evidence="2">
    <location>
        <begin position="474"/>
        <end position="511"/>
    </location>
</feature>
<proteinExistence type="predicted"/>
<feature type="region of interest" description="Disordered" evidence="2">
    <location>
        <begin position="555"/>
        <end position="637"/>
    </location>
</feature>
<dbReference type="SUPFAM" id="SSF54791">
    <property type="entry name" value="Eukaryotic type KH-domain (KH-domain type I)"/>
    <property type="match status" value="1"/>
</dbReference>
<accession>A0A813MV85</accession>
<dbReference type="OrthoDB" id="10542473at2759"/>
<keyword evidence="5" id="KW-1185">Reference proteome</keyword>
<comment type="caution">
    <text evidence="4">The sequence shown here is derived from an EMBL/GenBank/DDBJ whole genome shotgun (WGS) entry which is preliminary data.</text>
</comment>
<feature type="region of interest" description="Disordered" evidence="2">
    <location>
        <begin position="386"/>
        <end position="428"/>
    </location>
</feature>
<protein>
    <recommendedName>
        <fullName evidence="3">K Homology domain-containing protein</fullName>
    </recommendedName>
</protein>
<dbReference type="InterPro" id="IPR038751">
    <property type="entry name" value="INTS8"/>
</dbReference>
<dbReference type="GO" id="GO:0034472">
    <property type="term" value="P:snRNA 3'-end processing"/>
    <property type="evidence" value="ECO:0007669"/>
    <property type="project" value="InterPro"/>
</dbReference>
<dbReference type="InterPro" id="IPR004087">
    <property type="entry name" value="KH_dom"/>
</dbReference>
<feature type="compositionally biased region" description="Low complexity" evidence="2">
    <location>
        <begin position="498"/>
        <end position="511"/>
    </location>
</feature>
<feature type="compositionally biased region" description="Acidic residues" evidence="2">
    <location>
        <begin position="388"/>
        <end position="428"/>
    </location>
</feature>
<dbReference type="InterPro" id="IPR036612">
    <property type="entry name" value="KH_dom_type_1_sf"/>
</dbReference>
<dbReference type="InterPro" id="IPR004088">
    <property type="entry name" value="KH_dom_type_1"/>
</dbReference>
<evidence type="ECO:0000259" key="3">
    <source>
        <dbReference type="SMART" id="SM00322"/>
    </source>
</evidence>
<dbReference type="GO" id="GO:0003723">
    <property type="term" value="F:RNA binding"/>
    <property type="evidence" value="ECO:0007669"/>
    <property type="project" value="UniProtKB-UniRule"/>
</dbReference>